<feature type="compositionally biased region" description="Acidic residues" evidence="1">
    <location>
        <begin position="99"/>
        <end position="114"/>
    </location>
</feature>
<gene>
    <name evidence="2" type="ORF">EVAR_52765_1</name>
</gene>
<protein>
    <submittedName>
        <fullName evidence="2">Uncharacterized protein</fullName>
    </submittedName>
</protein>
<reference evidence="2 3" key="1">
    <citation type="journal article" date="2019" name="Commun. Biol.">
        <title>The bagworm genome reveals a unique fibroin gene that provides high tensile strength.</title>
        <authorList>
            <person name="Kono N."/>
            <person name="Nakamura H."/>
            <person name="Ohtoshi R."/>
            <person name="Tomita M."/>
            <person name="Numata K."/>
            <person name="Arakawa K."/>
        </authorList>
    </citation>
    <scope>NUCLEOTIDE SEQUENCE [LARGE SCALE GENOMIC DNA]</scope>
</reference>
<comment type="caution">
    <text evidence="2">The sequence shown here is derived from an EMBL/GenBank/DDBJ whole genome shotgun (WGS) entry which is preliminary data.</text>
</comment>
<sequence>MDCMLHVDAYCRQAPDVDCCRFIYHGWKNERRNGVDLVIGFRSRPLYTEFKNHITSSQPRRTELSRPPMKIPDARPMNFYSRSRYNFSTRSDPNFDPAVNDDDGDDDDVDDDGG</sequence>
<evidence type="ECO:0000313" key="2">
    <source>
        <dbReference type="EMBL" id="GBP61276.1"/>
    </source>
</evidence>
<evidence type="ECO:0000313" key="3">
    <source>
        <dbReference type="Proteomes" id="UP000299102"/>
    </source>
</evidence>
<name>A0A4C1XBQ6_EUMVA</name>
<dbReference type="AlphaFoldDB" id="A0A4C1XBQ6"/>
<keyword evidence="3" id="KW-1185">Reference proteome</keyword>
<accession>A0A4C1XBQ6</accession>
<dbReference type="Proteomes" id="UP000299102">
    <property type="component" value="Unassembled WGS sequence"/>
</dbReference>
<organism evidence="2 3">
    <name type="scientific">Eumeta variegata</name>
    <name type="common">Bagworm moth</name>
    <name type="synonym">Eumeta japonica</name>
    <dbReference type="NCBI Taxonomy" id="151549"/>
    <lineage>
        <taxon>Eukaryota</taxon>
        <taxon>Metazoa</taxon>
        <taxon>Ecdysozoa</taxon>
        <taxon>Arthropoda</taxon>
        <taxon>Hexapoda</taxon>
        <taxon>Insecta</taxon>
        <taxon>Pterygota</taxon>
        <taxon>Neoptera</taxon>
        <taxon>Endopterygota</taxon>
        <taxon>Lepidoptera</taxon>
        <taxon>Glossata</taxon>
        <taxon>Ditrysia</taxon>
        <taxon>Tineoidea</taxon>
        <taxon>Psychidae</taxon>
        <taxon>Oiketicinae</taxon>
        <taxon>Eumeta</taxon>
    </lineage>
</organism>
<evidence type="ECO:0000256" key="1">
    <source>
        <dbReference type="SAM" id="MobiDB-lite"/>
    </source>
</evidence>
<dbReference type="EMBL" id="BGZK01000809">
    <property type="protein sequence ID" value="GBP61276.1"/>
    <property type="molecule type" value="Genomic_DNA"/>
</dbReference>
<proteinExistence type="predicted"/>
<feature type="compositionally biased region" description="Polar residues" evidence="1">
    <location>
        <begin position="80"/>
        <end position="92"/>
    </location>
</feature>
<feature type="region of interest" description="Disordered" evidence="1">
    <location>
        <begin position="52"/>
        <end position="114"/>
    </location>
</feature>